<protein>
    <submittedName>
        <fullName evidence="2">SMI1/KNR4 family protein</fullName>
    </submittedName>
</protein>
<dbReference type="EMBL" id="QEWH01000005">
    <property type="protein sequence ID" value="RBA50098.1"/>
    <property type="molecule type" value="Genomic_DNA"/>
</dbReference>
<comment type="caution">
    <text evidence="2">The sequence shown here is derived from an EMBL/GenBank/DDBJ whole genome shotgun (WGS) entry which is preliminary data.</text>
</comment>
<accession>A0A365PMW1</accession>
<dbReference type="SUPFAM" id="SSF160631">
    <property type="entry name" value="SMI1/KNR4-like"/>
    <property type="match status" value="1"/>
</dbReference>
<dbReference type="Gene3D" id="3.40.1580.10">
    <property type="entry name" value="SMI1/KNR4-like"/>
    <property type="match status" value="1"/>
</dbReference>
<dbReference type="AlphaFoldDB" id="A0A365PMW1"/>
<dbReference type="InterPro" id="IPR037883">
    <property type="entry name" value="Knr4/Smi1-like_sf"/>
</dbReference>
<dbReference type="InterPro" id="IPR018958">
    <property type="entry name" value="Knr4/Smi1-like_dom"/>
</dbReference>
<dbReference type="Proteomes" id="UP000253688">
    <property type="component" value="Unassembled WGS sequence"/>
</dbReference>
<reference evidence="2 3" key="1">
    <citation type="submission" date="2018-04" db="EMBL/GenBank/DDBJ databases">
        <title>Acinetobacter junii Genome sequencing and assembly.</title>
        <authorList>
            <person name="Su J."/>
            <person name="Rensing C."/>
            <person name="Mazhar H.S."/>
        </authorList>
    </citation>
    <scope>NUCLEOTIDE SEQUENCE [LARGE SCALE GENOMIC DNA]</scope>
    <source>
        <strain evidence="2 3">SC22</strain>
    </source>
</reference>
<dbReference type="RefSeq" id="WP_112986366.1">
    <property type="nucleotide sequence ID" value="NZ_CP131470.1"/>
</dbReference>
<dbReference type="STRING" id="40215.BVL33_06375"/>
<gene>
    <name evidence="2" type="ORF">DC346_00995</name>
</gene>
<evidence type="ECO:0000313" key="3">
    <source>
        <dbReference type="Proteomes" id="UP000253688"/>
    </source>
</evidence>
<proteinExistence type="predicted"/>
<evidence type="ECO:0000259" key="1">
    <source>
        <dbReference type="Pfam" id="PF09346"/>
    </source>
</evidence>
<dbReference type="Pfam" id="PF09346">
    <property type="entry name" value="SMI1_KNR4"/>
    <property type="match status" value="1"/>
</dbReference>
<sequence length="131" mass="15328">MAFPIEQQYILDAEKELNLVFPSSFKNKMMIENGGNIFVEDDDWQIFPFFDQSNQKRKIRTCNHILHETKIAKQWTGFPLHAIAIARNGCGDYLIFLPQKHDPHTLSDLVHIWFHGTNEIQLVDLDFKTLV</sequence>
<organism evidence="2 3">
    <name type="scientific">Acinetobacter junii</name>
    <dbReference type="NCBI Taxonomy" id="40215"/>
    <lineage>
        <taxon>Bacteria</taxon>
        <taxon>Pseudomonadati</taxon>
        <taxon>Pseudomonadota</taxon>
        <taxon>Gammaproteobacteria</taxon>
        <taxon>Moraxellales</taxon>
        <taxon>Moraxellaceae</taxon>
        <taxon>Acinetobacter</taxon>
    </lineage>
</organism>
<evidence type="ECO:0000313" key="2">
    <source>
        <dbReference type="EMBL" id="RBA50098.1"/>
    </source>
</evidence>
<name>A0A365PMW1_ACIJU</name>
<feature type="domain" description="Knr4/Smi1-like" evidence="1">
    <location>
        <begin position="4"/>
        <end position="129"/>
    </location>
</feature>